<gene>
    <name evidence="2" type="ORF">F511_20100</name>
</gene>
<proteinExistence type="predicted"/>
<sequence>MSMWVNAPVACVWLFCARTRDWMTLMVSSGFVGGQLFELVPVVASVIYRKTWSSNSIPDSILRIFSSLSFSVFSNPRCEGERQYRTLVSLLGSLAAMRRVVNYHSSWARQQQVELFDASDLTFLVPSKMPPRRRDRGRGQFQEESEGQNEEVQRSVPRRGRDRQVDLEQTAAQPQGRGVQSRGRSQQFQQPRFGETPFRPFQQPGPSRFGPSSQPFFPRSQHAQDNAFAREQAEETPSRVDGGTCFVFDFA</sequence>
<reference evidence="2 3" key="1">
    <citation type="journal article" date="2015" name="Proc. Natl. Acad. Sci. U.S.A.">
        <title>The resurrection genome of Boea hygrometrica: A blueprint for survival of dehydration.</title>
        <authorList>
            <person name="Xiao L."/>
            <person name="Yang G."/>
            <person name="Zhang L."/>
            <person name="Yang X."/>
            <person name="Zhao S."/>
            <person name="Ji Z."/>
            <person name="Zhou Q."/>
            <person name="Hu M."/>
            <person name="Wang Y."/>
            <person name="Chen M."/>
            <person name="Xu Y."/>
            <person name="Jin H."/>
            <person name="Xiao X."/>
            <person name="Hu G."/>
            <person name="Bao F."/>
            <person name="Hu Y."/>
            <person name="Wan P."/>
            <person name="Li L."/>
            <person name="Deng X."/>
            <person name="Kuang T."/>
            <person name="Xiang C."/>
            <person name="Zhu J.K."/>
            <person name="Oliver M.J."/>
            <person name="He Y."/>
        </authorList>
    </citation>
    <scope>NUCLEOTIDE SEQUENCE [LARGE SCALE GENOMIC DNA]</scope>
    <source>
        <strain evidence="3">cv. XS01</strain>
    </source>
</reference>
<evidence type="ECO:0000313" key="2">
    <source>
        <dbReference type="EMBL" id="KZV45027.1"/>
    </source>
</evidence>
<evidence type="ECO:0000256" key="1">
    <source>
        <dbReference type="SAM" id="MobiDB-lite"/>
    </source>
</evidence>
<protein>
    <submittedName>
        <fullName evidence="2">Uncharacterized protein</fullName>
    </submittedName>
</protein>
<organism evidence="2 3">
    <name type="scientific">Dorcoceras hygrometricum</name>
    <dbReference type="NCBI Taxonomy" id="472368"/>
    <lineage>
        <taxon>Eukaryota</taxon>
        <taxon>Viridiplantae</taxon>
        <taxon>Streptophyta</taxon>
        <taxon>Embryophyta</taxon>
        <taxon>Tracheophyta</taxon>
        <taxon>Spermatophyta</taxon>
        <taxon>Magnoliopsida</taxon>
        <taxon>eudicotyledons</taxon>
        <taxon>Gunneridae</taxon>
        <taxon>Pentapetalae</taxon>
        <taxon>asterids</taxon>
        <taxon>lamiids</taxon>
        <taxon>Lamiales</taxon>
        <taxon>Gesneriaceae</taxon>
        <taxon>Didymocarpoideae</taxon>
        <taxon>Trichosporeae</taxon>
        <taxon>Loxocarpinae</taxon>
        <taxon>Dorcoceras</taxon>
    </lineage>
</organism>
<dbReference type="EMBL" id="KQ996440">
    <property type="protein sequence ID" value="KZV45027.1"/>
    <property type="molecule type" value="Genomic_DNA"/>
</dbReference>
<evidence type="ECO:0000313" key="3">
    <source>
        <dbReference type="Proteomes" id="UP000250235"/>
    </source>
</evidence>
<keyword evidence="3" id="KW-1185">Reference proteome</keyword>
<dbReference type="Proteomes" id="UP000250235">
    <property type="component" value="Unassembled WGS sequence"/>
</dbReference>
<feature type="region of interest" description="Disordered" evidence="1">
    <location>
        <begin position="126"/>
        <end position="243"/>
    </location>
</feature>
<dbReference type="AlphaFoldDB" id="A0A2Z7CGM9"/>
<name>A0A2Z7CGM9_9LAMI</name>
<accession>A0A2Z7CGM9</accession>